<dbReference type="Proteomes" id="UP000324222">
    <property type="component" value="Unassembled WGS sequence"/>
</dbReference>
<proteinExistence type="predicted"/>
<evidence type="ECO:0000313" key="3">
    <source>
        <dbReference type="Proteomes" id="UP000324222"/>
    </source>
</evidence>
<comment type="caution">
    <text evidence="2">The sequence shown here is derived from an EMBL/GenBank/DDBJ whole genome shotgun (WGS) entry which is preliminary data.</text>
</comment>
<gene>
    <name evidence="2" type="ORF">E2C01_095948</name>
</gene>
<dbReference type="EMBL" id="VSRR010123077">
    <property type="protein sequence ID" value="MPD00475.1"/>
    <property type="molecule type" value="Genomic_DNA"/>
</dbReference>
<accession>A0A5B7K6Z1</accession>
<protein>
    <recommendedName>
        <fullName evidence="1">Peptidase S1 domain-containing protein</fullName>
    </recommendedName>
</protein>
<dbReference type="GO" id="GO:0004252">
    <property type="term" value="F:serine-type endopeptidase activity"/>
    <property type="evidence" value="ECO:0007669"/>
    <property type="project" value="InterPro"/>
</dbReference>
<reference evidence="2 3" key="1">
    <citation type="submission" date="2019-05" db="EMBL/GenBank/DDBJ databases">
        <title>Another draft genome of Portunus trituberculatus and its Hox gene families provides insights of decapod evolution.</title>
        <authorList>
            <person name="Jeong J.-H."/>
            <person name="Song I."/>
            <person name="Kim S."/>
            <person name="Choi T."/>
            <person name="Kim D."/>
            <person name="Ryu S."/>
            <person name="Kim W."/>
        </authorList>
    </citation>
    <scope>NUCLEOTIDE SEQUENCE [LARGE SCALE GENOMIC DNA]</scope>
    <source>
        <tissue evidence="2">Muscle</tissue>
    </source>
</reference>
<feature type="domain" description="Peptidase S1" evidence="1">
    <location>
        <begin position="3"/>
        <end position="39"/>
    </location>
</feature>
<keyword evidence="3" id="KW-1185">Reference proteome</keyword>
<dbReference type="AlphaFoldDB" id="A0A5B7K6Z1"/>
<organism evidence="2 3">
    <name type="scientific">Portunus trituberculatus</name>
    <name type="common">Swimming crab</name>
    <name type="synonym">Neptunus trituberculatus</name>
    <dbReference type="NCBI Taxonomy" id="210409"/>
    <lineage>
        <taxon>Eukaryota</taxon>
        <taxon>Metazoa</taxon>
        <taxon>Ecdysozoa</taxon>
        <taxon>Arthropoda</taxon>
        <taxon>Crustacea</taxon>
        <taxon>Multicrustacea</taxon>
        <taxon>Malacostraca</taxon>
        <taxon>Eumalacostraca</taxon>
        <taxon>Eucarida</taxon>
        <taxon>Decapoda</taxon>
        <taxon>Pleocyemata</taxon>
        <taxon>Brachyura</taxon>
        <taxon>Eubrachyura</taxon>
        <taxon>Portunoidea</taxon>
        <taxon>Portunidae</taxon>
        <taxon>Portuninae</taxon>
        <taxon>Portunus</taxon>
    </lineage>
</organism>
<dbReference type="SUPFAM" id="SSF50494">
    <property type="entry name" value="Trypsin-like serine proteases"/>
    <property type="match status" value="1"/>
</dbReference>
<name>A0A5B7K6Z1_PORTR</name>
<dbReference type="InterPro" id="IPR043504">
    <property type="entry name" value="Peptidase_S1_PA_chymotrypsin"/>
</dbReference>
<evidence type="ECO:0000259" key="1">
    <source>
        <dbReference type="Pfam" id="PF00089"/>
    </source>
</evidence>
<dbReference type="Pfam" id="PF00089">
    <property type="entry name" value="Trypsin"/>
    <property type="match status" value="1"/>
</dbReference>
<dbReference type="Gene3D" id="2.40.10.10">
    <property type="entry name" value="Trypsin-like serine proteases"/>
    <property type="match status" value="1"/>
</dbReference>
<dbReference type="InterPro" id="IPR009003">
    <property type="entry name" value="Peptidase_S1_PA"/>
</dbReference>
<evidence type="ECO:0000313" key="2">
    <source>
        <dbReference type="EMBL" id="MPD00475.1"/>
    </source>
</evidence>
<sequence>MIRVPVVSNKKCQGAYKKVSPVNSRMICAGWEHGGVGPCVVRIRSRKA</sequence>
<dbReference type="InterPro" id="IPR001254">
    <property type="entry name" value="Trypsin_dom"/>
</dbReference>
<dbReference type="GO" id="GO:0006508">
    <property type="term" value="P:proteolysis"/>
    <property type="evidence" value="ECO:0007669"/>
    <property type="project" value="InterPro"/>
</dbReference>